<proteinExistence type="predicted"/>
<evidence type="ECO:0000313" key="2">
    <source>
        <dbReference type="Proteomes" id="UP000515955"/>
    </source>
</evidence>
<dbReference type="InterPro" id="IPR009945">
    <property type="entry name" value="ATPase_inh_sub_z"/>
</dbReference>
<name>A0A7G9S8T3_9SPHN</name>
<gene>
    <name evidence="1" type="ORF">H9L12_07775</name>
</gene>
<accession>A0A7G9S8T3</accession>
<dbReference type="InterPro" id="IPR038293">
    <property type="entry name" value="ATPase_inh_sub_z_sf"/>
</dbReference>
<dbReference type="KEGG" id="srhi:H9L12_07775"/>
<dbReference type="Pfam" id="PF07345">
    <property type="entry name" value="ATPaseInh_sub_z"/>
    <property type="match status" value="1"/>
</dbReference>
<keyword evidence="2" id="KW-1185">Reference proteome</keyword>
<protein>
    <submittedName>
        <fullName evidence="1">DUF1476 domain-containing protein</fullName>
    </submittedName>
</protein>
<dbReference type="AlphaFoldDB" id="A0A7G9S8T3"/>
<sequence>MTQFDDRERAFEAKFARDEEMQFKVLARRNRLLGEWAGRLMGLTEVESEAYAKDVIRADFEEAGDDDVIRKLLGDLTAAGVDTDEAKIRETLAHKHVEARRQLIESLG</sequence>
<dbReference type="Proteomes" id="UP000515955">
    <property type="component" value="Chromosome"/>
</dbReference>
<dbReference type="PIRSF" id="PIRSF031780">
    <property type="entry name" value="UCP031780"/>
    <property type="match status" value="1"/>
</dbReference>
<reference evidence="1 2" key="1">
    <citation type="submission" date="2020-08" db="EMBL/GenBank/DDBJ databases">
        <title>Genome sequence of Sphingomonas rhizophila KACC 19189T.</title>
        <authorList>
            <person name="Hyun D.-W."/>
            <person name="Bae J.-W."/>
        </authorList>
    </citation>
    <scope>NUCLEOTIDE SEQUENCE [LARGE SCALE GENOMIC DNA]</scope>
    <source>
        <strain evidence="1 2">KACC 19189</strain>
    </source>
</reference>
<organism evidence="1 2">
    <name type="scientific">Sphingomonas rhizophila</name>
    <dbReference type="NCBI Taxonomy" id="2071607"/>
    <lineage>
        <taxon>Bacteria</taxon>
        <taxon>Pseudomonadati</taxon>
        <taxon>Pseudomonadota</taxon>
        <taxon>Alphaproteobacteria</taxon>
        <taxon>Sphingomonadales</taxon>
        <taxon>Sphingomonadaceae</taxon>
        <taxon>Sphingomonas</taxon>
    </lineage>
</organism>
<dbReference type="RefSeq" id="WP_187541258.1">
    <property type="nucleotide sequence ID" value="NZ_CP060717.1"/>
</dbReference>
<dbReference type="EMBL" id="CP060717">
    <property type="protein sequence ID" value="QNN64258.1"/>
    <property type="molecule type" value="Genomic_DNA"/>
</dbReference>
<dbReference type="Gene3D" id="1.10.790.20">
    <property type="entry name" value="Domain of unknown function DUF1476"/>
    <property type="match status" value="1"/>
</dbReference>
<evidence type="ECO:0000313" key="1">
    <source>
        <dbReference type="EMBL" id="QNN64258.1"/>
    </source>
</evidence>